<dbReference type="InterPro" id="IPR014352">
    <property type="entry name" value="FERM/acyl-CoA-bd_prot_sf"/>
</dbReference>
<feature type="domain" description="ACB" evidence="3">
    <location>
        <begin position="3"/>
        <end position="92"/>
    </location>
</feature>
<keyword evidence="2" id="KW-0446">Lipid-binding</keyword>
<keyword evidence="5" id="KW-1185">Reference proteome</keyword>
<proteinExistence type="inferred from homology"/>
<evidence type="ECO:0000313" key="5">
    <source>
        <dbReference type="Proteomes" id="UP001642502"/>
    </source>
</evidence>
<dbReference type="PANTHER" id="PTHR23310:SF62">
    <property type="entry name" value="ACYL-COA BINDING PROTEIN 1, ISOFORM A"/>
    <property type="match status" value="1"/>
</dbReference>
<evidence type="ECO:0000256" key="1">
    <source>
        <dbReference type="ARBA" id="ARBA00005567"/>
    </source>
</evidence>
<sequence length="103" mass="11725">MSTNEAFEKAAIQIRQLTKPLPTQHLLKAYALYKVGTGADISQARAPGMFEIQAKAMRKAWQNLIDEEGYTQEQAQQAYIDFVESLKDEYGFDPNKEPEKVRS</sequence>
<dbReference type="InterPro" id="IPR000582">
    <property type="entry name" value="Acyl-CoA-binding_protein"/>
</dbReference>
<accession>A0ABP0DLG0</accession>
<dbReference type="EMBL" id="CAWUON010000034">
    <property type="protein sequence ID" value="CAK7268137.1"/>
    <property type="molecule type" value="Genomic_DNA"/>
</dbReference>
<evidence type="ECO:0000259" key="3">
    <source>
        <dbReference type="PROSITE" id="PS51228"/>
    </source>
</evidence>
<organism evidence="4 5">
    <name type="scientific">Sporothrix epigloea</name>
    <dbReference type="NCBI Taxonomy" id="1892477"/>
    <lineage>
        <taxon>Eukaryota</taxon>
        <taxon>Fungi</taxon>
        <taxon>Dikarya</taxon>
        <taxon>Ascomycota</taxon>
        <taxon>Pezizomycotina</taxon>
        <taxon>Sordariomycetes</taxon>
        <taxon>Sordariomycetidae</taxon>
        <taxon>Ophiostomatales</taxon>
        <taxon>Ophiostomataceae</taxon>
        <taxon>Sporothrix</taxon>
    </lineage>
</organism>
<comment type="caution">
    <text evidence="4">The sequence shown here is derived from an EMBL/GenBank/DDBJ whole genome shotgun (WGS) entry which is preliminary data.</text>
</comment>
<dbReference type="SUPFAM" id="SSF47027">
    <property type="entry name" value="Acyl-CoA binding protein"/>
    <property type="match status" value="1"/>
</dbReference>
<comment type="similarity">
    <text evidence="1">Belongs to the ACBP family.</text>
</comment>
<evidence type="ECO:0000313" key="4">
    <source>
        <dbReference type="EMBL" id="CAK7268137.1"/>
    </source>
</evidence>
<dbReference type="Proteomes" id="UP001642502">
    <property type="component" value="Unassembled WGS sequence"/>
</dbReference>
<reference evidence="4 5" key="1">
    <citation type="submission" date="2024-01" db="EMBL/GenBank/DDBJ databases">
        <authorList>
            <person name="Allen C."/>
            <person name="Tagirdzhanova G."/>
        </authorList>
    </citation>
    <scope>NUCLEOTIDE SEQUENCE [LARGE SCALE GENOMIC DNA]</scope>
    <source>
        <strain evidence="4 5">CBS 119000</strain>
    </source>
</reference>
<dbReference type="PANTHER" id="PTHR23310">
    <property type="entry name" value="ACYL-COA-BINDING PROTEIN, ACBP"/>
    <property type="match status" value="1"/>
</dbReference>
<dbReference type="PROSITE" id="PS51228">
    <property type="entry name" value="ACB_2"/>
    <property type="match status" value="1"/>
</dbReference>
<dbReference type="Gene3D" id="1.20.80.10">
    <property type="match status" value="1"/>
</dbReference>
<dbReference type="Pfam" id="PF00887">
    <property type="entry name" value="ACBP"/>
    <property type="match status" value="1"/>
</dbReference>
<gene>
    <name evidence="4" type="primary">ACB1</name>
    <name evidence="4" type="ORF">SEPCBS119000_002909</name>
</gene>
<evidence type="ECO:0000256" key="2">
    <source>
        <dbReference type="ARBA" id="ARBA00023121"/>
    </source>
</evidence>
<dbReference type="InterPro" id="IPR035984">
    <property type="entry name" value="Acyl-CoA-binding_sf"/>
</dbReference>
<protein>
    <submittedName>
        <fullName evidence="4">Acyl-CoA-binding protein (ACBP)/diazepam binding inhibitor (DBI)/endozepine (EP)</fullName>
    </submittedName>
</protein>
<name>A0ABP0DLG0_9PEZI</name>